<evidence type="ECO:0000256" key="2">
    <source>
        <dbReference type="ARBA" id="ARBA00022574"/>
    </source>
</evidence>
<dbReference type="PANTHER" id="PTHR22652">
    <property type="entry name" value="NUCLEOPORIN NUP43"/>
    <property type="match status" value="1"/>
</dbReference>
<evidence type="ECO:0000256" key="3">
    <source>
        <dbReference type="ARBA" id="ARBA00022737"/>
    </source>
</evidence>
<dbReference type="OrthoDB" id="9890280at2759"/>
<dbReference type="OMA" id="HDGDVMD"/>
<reference evidence="5" key="1">
    <citation type="submission" date="2021-01" db="UniProtKB">
        <authorList>
            <consortium name="EnsemblMetazoa"/>
        </authorList>
    </citation>
    <scope>IDENTIFICATION</scope>
</reference>
<dbReference type="Proteomes" id="UP000594260">
    <property type="component" value="Unplaced"/>
</dbReference>
<dbReference type="InParanoid" id="A0A7M7JQS7"/>
<evidence type="ECO:0000256" key="1">
    <source>
        <dbReference type="ARBA" id="ARBA00004123"/>
    </source>
</evidence>
<evidence type="ECO:0000313" key="5">
    <source>
        <dbReference type="EnsemblMetazoa" id="XP_022654183"/>
    </source>
</evidence>
<dbReference type="InterPro" id="IPR015943">
    <property type="entry name" value="WD40/YVTN_repeat-like_dom_sf"/>
</dbReference>
<dbReference type="EnsemblMetazoa" id="XM_022798448">
    <property type="protein sequence ID" value="XP_022654183"/>
    <property type="gene ID" value="LOC111247488"/>
</dbReference>
<accession>A0A7M7JQS7</accession>
<dbReference type="PANTHER" id="PTHR22652:SF0">
    <property type="entry name" value="NUCLEOPORIN NUP43"/>
    <property type="match status" value="1"/>
</dbReference>
<sequence length="367" mass="40229">MGTLVVSKIIGKKIAKLRFMPVKEPIAQREHILAVASWDDDDSVIQLWSILRGDDPEEQCEPQLVAQTSLKGDVAAMEFIDPNQLIAATSSSELILFQCTSSSITETRRWPPTGDCPMPYSDLAVRQSLEGAEVVTVGEDGLLKRFLLKEPKDHPTQTIETGCDSLTCVSYLGQKEVAVGNLAGKLKIFDLSKGQEVRSCMLRQDDLVGITCVLQHPSQPQLLFCGTEAGSICVWDLRIADQPHPSAFYNCHSVLIPELRFHALSTAHLISVCYDGSALWWNASRLMSPFESVGQLPALGSNRPAGDIKRTQNDTTGWLMPDVMKDRMDIERLVAPSLFCVNSVDTAGDLVAVGGDSEMLQIFSIPV</sequence>
<evidence type="ECO:0008006" key="7">
    <source>
        <dbReference type="Google" id="ProtNLM"/>
    </source>
</evidence>
<dbReference type="CTD" id="348995"/>
<evidence type="ECO:0000256" key="4">
    <source>
        <dbReference type="ARBA" id="ARBA00023242"/>
    </source>
</evidence>
<keyword evidence="6" id="KW-1185">Reference proteome</keyword>
<keyword evidence="2" id="KW-0853">WD repeat</keyword>
<dbReference type="KEGG" id="vde:111247488"/>
<dbReference type="Gene3D" id="2.130.10.10">
    <property type="entry name" value="YVTN repeat-like/Quinoprotein amine dehydrogenase"/>
    <property type="match status" value="1"/>
</dbReference>
<protein>
    <recommendedName>
        <fullName evidence="7">Nucleoporin Nup43</fullName>
    </recommendedName>
</protein>
<dbReference type="RefSeq" id="XP_022654183.1">
    <property type="nucleotide sequence ID" value="XM_022798448.1"/>
</dbReference>
<keyword evidence="3" id="KW-0677">Repeat</keyword>
<dbReference type="InterPro" id="IPR036322">
    <property type="entry name" value="WD40_repeat_dom_sf"/>
</dbReference>
<dbReference type="SUPFAM" id="SSF50978">
    <property type="entry name" value="WD40 repeat-like"/>
    <property type="match status" value="1"/>
</dbReference>
<name>A0A7M7JQS7_VARDE</name>
<proteinExistence type="predicted"/>
<dbReference type="GO" id="GO:0031080">
    <property type="term" value="C:nuclear pore outer ring"/>
    <property type="evidence" value="ECO:0007669"/>
    <property type="project" value="TreeGrafter"/>
</dbReference>
<dbReference type="AlphaFoldDB" id="A0A7M7JQS7"/>
<dbReference type="FunCoup" id="A0A7M7JQS7">
    <property type="interactions" value="1725"/>
</dbReference>
<dbReference type="InterPro" id="IPR001680">
    <property type="entry name" value="WD40_rpt"/>
</dbReference>
<comment type="subcellular location">
    <subcellularLocation>
        <location evidence="1">Nucleus</location>
    </subcellularLocation>
</comment>
<dbReference type="GeneID" id="111247488"/>
<keyword evidence="4" id="KW-0539">Nucleus</keyword>
<organism evidence="5 6">
    <name type="scientific">Varroa destructor</name>
    <name type="common">Honeybee mite</name>
    <dbReference type="NCBI Taxonomy" id="109461"/>
    <lineage>
        <taxon>Eukaryota</taxon>
        <taxon>Metazoa</taxon>
        <taxon>Ecdysozoa</taxon>
        <taxon>Arthropoda</taxon>
        <taxon>Chelicerata</taxon>
        <taxon>Arachnida</taxon>
        <taxon>Acari</taxon>
        <taxon>Parasitiformes</taxon>
        <taxon>Mesostigmata</taxon>
        <taxon>Gamasina</taxon>
        <taxon>Dermanyssoidea</taxon>
        <taxon>Varroidae</taxon>
        <taxon>Varroa</taxon>
    </lineage>
</organism>
<evidence type="ECO:0000313" key="6">
    <source>
        <dbReference type="Proteomes" id="UP000594260"/>
    </source>
</evidence>
<dbReference type="SMART" id="SM00320">
    <property type="entry name" value="WD40"/>
    <property type="match status" value="3"/>
</dbReference>